<evidence type="ECO:0000313" key="2">
    <source>
        <dbReference type="WBParaSite" id="PS1159_v2.g9778.t1"/>
    </source>
</evidence>
<dbReference type="WBParaSite" id="PS1159_v2.g9778.t1">
    <property type="protein sequence ID" value="PS1159_v2.g9778.t1"/>
    <property type="gene ID" value="PS1159_v2.g9778"/>
</dbReference>
<reference evidence="2" key="1">
    <citation type="submission" date="2022-11" db="UniProtKB">
        <authorList>
            <consortium name="WormBaseParasite"/>
        </authorList>
    </citation>
    <scope>IDENTIFICATION</scope>
</reference>
<proteinExistence type="predicted"/>
<organism evidence="1 2">
    <name type="scientific">Panagrolaimus sp. PS1159</name>
    <dbReference type="NCBI Taxonomy" id="55785"/>
    <lineage>
        <taxon>Eukaryota</taxon>
        <taxon>Metazoa</taxon>
        <taxon>Ecdysozoa</taxon>
        <taxon>Nematoda</taxon>
        <taxon>Chromadorea</taxon>
        <taxon>Rhabditida</taxon>
        <taxon>Tylenchina</taxon>
        <taxon>Panagrolaimomorpha</taxon>
        <taxon>Panagrolaimoidea</taxon>
        <taxon>Panagrolaimidae</taxon>
        <taxon>Panagrolaimus</taxon>
    </lineage>
</organism>
<dbReference type="Proteomes" id="UP000887580">
    <property type="component" value="Unplaced"/>
</dbReference>
<evidence type="ECO:0000313" key="1">
    <source>
        <dbReference type="Proteomes" id="UP000887580"/>
    </source>
</evidence>
<accession>A0AC35GXJ2</accession>
<protein>
    <submittedName>
        <fullName evidence="2">7TM GPCR serpentine receptor class x (Srx) domain-containing protein</fullName>
    </submittedName>
</protein>
<sequence>MLGILTVILSFISLRIIYISKFLHNPFGAICAAQSITEAFAGICFGLWAAPMAYFYPEYSKSFIGSLFGCIVAFCYYQTMYLHLWKSMNRTYAAIFPIHYHTKFTIKIGNIILVITIVMSTFAINQYFEYQCNYHFDPMTFLWRQREPTCSQIRQISLISLLTTVFGCVICDTITFCVMIILKKKIYSASNKAYERRFFIQVSLN</sequence>
<name>A0AC35GXJ2_9BILA</name>